<dbReference type="Gene3D" id="3.30.40.10">
    <property type="entry name" value="Zinc/RING finger domain, C3HC4 (zinc finger)"/>
    <property type="match status" value="1"/>
</dbReference>
<name>A0A452RB09_URSAM</name>
<dbReference type="GO" id="GO:0016567">
    <property type="term" value="P:protein ubiquitination"/>
    <property type="evidence" value="ECO:0007669"/>
    <property type="project" value="UniProtKB-UniPathway"/>
</dbReference>
<comment type="subcellular location">
    <subcellularLocation>
        <location evidence="2">Endoplasmic reticulum membrane</location>
        <topology evidence="2">Multi-pass membrane protein</topology>
    </subcellularLocation>
</comment>
<evidence type="ECO:0000313" key="23">
    <source>
        <dbReference type="Proteomes" id="UP000291022"/>
    </source>
</evidence>
<comment type="pathway">
    <text evidence="3">Protein modification; protein ubiquitination.</text>
</comment>
<organism evidence="22 23">
    <name type="scientific">Ursus americanus</name>
    <name type="common">American black bear</name>
    <name type="synonym">Euarctos americanus</name>
    <dbReference type="NCBI Taxonomy" id="9643"/>
    <lineage>
        <taxon>Eukaryota</taxon>
        <taxon>Metazoa</taxon>
        <taxon>Chordata</taxon>
        <taxon>Craniata</taxon>
        <taxon>Vertebrata</taxon>
        <taxon>Euteleostomi</taxon>
        <taxon>Mammalia</taxon>
        <taxon>Eutheria</taxon>
        <taxon>Laurasiatheria</taxon>
        <taxon>Carnivora</taxon>
        <taxon>Caniformia</taxon>
        <taxon>Ursidae</taxon>
        <taxon>Ursus</taxon>
    </lineage>
</organism>
<evidence type="ECO:0000256" key="10">
    <source>
        <dbReference type="ARBA" id="ARBA00022786"/>
    </source>
</evidence>
<evidence type="ECO:0000256" key="11">
    <source>
        <dbReference type="ARBA" id="ARBA00022824"/>
    </source>
</evidence>
<dbReference type="GO" id="GO:0005789">
    <property type="term" value="C:endoplasmic reticulum membrane"/>
    <property type="evidence" value="ECO:0007669"/>
    <property type="project" value="UniProtKB-SubCell"/>
</dbReference>
<dbReference type="GO" id="GO:1902236">
    <property type="term" value="P:negative regulation of endoplasmic reticulum stress-induced intrinsic apoptotic signaling pathway"/>
    <property type="evidence" value="ECO:0007669"/>
    <property type="project" value="UniProtKB-ARBA"/>
</dbReference>
<keyword evidence="10" id="KW-0833">Ubl conjugation pathway</keyword>
<evidence type="ECO:0000259" key="21">
    <source>
        <dbReference type="PROSITE" id="PS50089"/>
    </source>
</evidence>
<keyword evidence="11" id="KW-0256">Endoplasmic reticulum</keyword>
<dbReference type="Ensembl" id="ENSUAMT00000017740.1">
    <property type="protein sequence ID" value="ENSUAMP00000015825.1"/>
    <property type="gene ID" value="ENSUAMG00000012292.1"/>
</dbReference>
<dbReference type="GO" id="GO:0061630">
    <property type="term" value="F:ubiquitin protein ligase activity"/>
    <property type="evidence" value="ECO:0007669"/>
    <property type="project" value="UniProtKB-EC"/>
</dbReference>
<keyword evidence="9 18" id="KW-0863">Zinc-finger</keyword>
<feature type="region of interest" description="Disordered" evidence="19">
    <location>
        <begin position="491"/>
        <end position="601"/>
    </location>
</feature>
<accession>A0A452RB09</accession>
<keyword evidence="12" id="KW-0862">Zinc</keyword>
<sequence length="601" mass="66650">MMAASLALTGAVVAHAYYLKHQFYPTVVYLTKSSPSMAVLYIQAFVLVFLLGKVMGKVFFGQLRAAEMEHLLERSWYAVTETCLAFTVFRDDFSPRFVALFTLLLFLKCFHWLAEDRVDFMERSPNISWLFHCRIISLMFLLGILDFLFVSHAYHSILTRGASVQLVFGFEYAILMTMVLTIFIKYVLHSVDLQSENPWDNKAVYMLYTELFTGFIKVLLYMAFMTIMIKVHTFPLFAIRPMYLAMRQFKKAVTDAIMSRRAIRNMNTLYPDATPEELQAMDNVCIICREEMVTGAKRLPCNHIFHTSCLRSWFQRQQTCPTCRMDVLRASLPTQSPPPPEPADQGPPPAAHPPPLLPQPPNFPQGLLPPFPPGMFPLWPPMAPFPPVPPPPSSGEAVAPPSTSPRSGLLGRVGGVRPRLSLRLSPAFPPMPVPPAGFAGLTPEELRALEGHERQHLEARLQSLRNIHTLLDAAMLQINQYLTVLASLGPPRPATSVSPTEETAPAVVTAASPTSIPSSEATTPSPGASSPAPEPEKPPGSLSQPGGGGWEWGRNFSESHFGTLSPAPESVGTEELPEDGEPDAAELRRRRLQKLESPIAH</sequence>
<keyword evidence="6" id="KW-0808">Transferase</keyword>
<feature type="transmembrane region" description="Helical" evidence="20">
    <location>
        <begin position="134"/>
        <end position="154"/>
    </location>
</feature>
<evidence type="ECO:0000256" key="9">
    <source>
        <dbReference type="ARBA" id="ARBA00022771"/>
    </source>
</evidence>
<feature type="transmembrane region" description="Helical" evidence="20">
    <location>
        <begin position="40"/>
        <end position="60"/>
    </location>
</feature>
<evidence type="ECO:0000256" key="3">
    <source>
        <dbReference type="ARBA" id="ARBA00004906"/>
    </source>
</evidence>
<dbReference type="PROSITE" id="PS50089">
    <property type="entry name" value="ZF_RING_2"/>
    <property type="match status" value="1"/>
</dbReference>
<dbReference type="GO" id="GO:0008270">
    <property type="term" value="F:zinc ion binding"/>
    <property type="evidence" value="ECO:0007669"/>
    <property type="project" value="UniProtKB-KW"/>
</dbReference>
<dbReference type="Pfam" id="PF13639">
    <property type="entry name" value="zf-RING_2"/>
    <property type="match status" value="1"/>
</dbReference>
<feature type="compositionally biased region" description="Pro residues" evidence="19">
    <location>
        <begin position="335"/>
        <end position="369"/>
    </location>
</feature>
<feature type="transmembrane region" description="Helical" evidence="20">
    <location>
        <begin position="166"/>
        <end position="188"/>
    </location>
</feature>
<feature type="region of interest" description="Disordered" evidence="19">
    <location>
        <begin position="331"/>
        <end position="369"/>
    </location>
</feature>
<proteinExistence type="inferred from homology"/>
<gene>
    <name evidence="22" type="primary">SYVN1</name>
</gene>
<reference evidence="22" key="3">
    <citation type="submission" date="2025-09" db="UniProtKB">
        <authorList>
            <consortium name="Ensembl"/>
        </authorList>
    </citation>
    <scope>IDENTIFICATION</scope>
</reference>
<reference evidence="23" key="1">
    <citation type="submission" date="2016-06" db="EMBL/GenBank/DDBJ databases">
        <title>De novo assembly and RNA-Seq shows season-dependent expression and editing in black bear kidneys.</title>
        <authorList>
            <person name="Korstanje R."/>
            <person name="Srivastava A."/>
            <person name="Sarsani V.K."/>
            <person name="Sheehan S.M."/>
            <person name="Seger R.L."/>
            <person name="Barter M.E."/>
            <person name="Lindqvist C."/>
            <person name="Brody L.C."/>
            <person name="Mullikin J.C."/>
        </authorList>
    </citation>
    <scope>NUCLEOTIDE SEQUENCE [LARGE SCALE GENOMIC DNA]</scope>
</reference>
<dbReference type="SMART" id="SM00184">
    <property type="entry name" value="RING"/>
    <property type="match status" value="1"/>
</dbReference>
<dbReference type="PANTHER" id="PTHR22763">
    <property type="entry name" value="RING ZINC FINGER PROTEIN"/>
    <property type="match status" value="1"/>
</dbReference>
<comment type="catalytic activity">
    <reaction evidence="1">
        <text>S-ubiquitinyl-[E2 ubiquitin-conjugating enzyme]-L-cysteine + [acceptor protein]-L-lysine = [E2 ubiquitin-conjugating enzyme]-L-cysteine + N(6)-ubiquitinyl-[acceptor protein]-L-lysine.</text>
        <dbReference type="EC" id="2.3.2.27"/>
    </reaction>
</comment>
<feature type="transmembrane region" description="Helical" evidence="20">
    <location>
        <begin position="218"/>
        <end position="239"/>
    </location>
</feature>
<dbReference type="PANTHER" id="PTHR22763:SF184">
    <property type="entry name" value="E3 UBIQUITIN-PROTEIN LIGASE SYNOVIOLIN"/>
    <property type="match status" value="1"/>
</dbReference>
<evidence type="ECO:0000256" key="6">
    <source>
        <dbReference type="ARBA" id="ARBA00022679"/>
    </source>
</evidence>
<dbReference type="InterPro" id="IPR001841">
    <property type="entry name" value="Znf_RING"/>
</dbReference>
<dbReference type="EC" id="2.3.2.27" evidence="5"/>
<protein>
    <recommendedName>
        <fullName evidence="15">E3 ubiquitin-protein ligase synoviolin</fullName>
        <ecNumber evidence="5">2.3.2.27</ecNumber>
    </recommendedName>
    <alternativeName>
        <fullName evidence="16">RING-type E3 ubiquitin transferase synoviolin</fullName>
    </alternativeName>
    <alternativeName>
        <fullName evidence="17">Synovial apoptosis inhibitor 1</fullName>
    </alternativeName>
</protein>
<evidence type="ECO:0000256" key="14">
    <source>
        <dbReference type="ARBA" id="ARBA00023136"/>
    </source>
</evidence>
<evidence type="ECO:0000256" key="19">
    <source>
        <dbReference type="SAM" id="MobiDB-lite"/>
    </source>
</evidence>
<dbReference type="GO" id="GO:0036503">
    <property type="term" value="P:ERAD pathway"/>
    <property type="evidence" value="ECO:0007669"/>
    <property type="project" value="TreeGrafter"/>
</dbReference>
<dbReference type="CDD" id="cd16479">
    <property type="entry name" value="RING-H2_synoviolin"/>
    <property type="match status" value="1"/>
</dbReference>
<evidence type="ECO:0000256" key="20">
    <source>
        <dbReference type="SAM" id="Phobius"/>
    </source>
</evidence>
<dbReference type="FunFam" id="3.30.40.10:FF:000088">
    <property type="entry name" value="E3 ubiquitin-protein ligase synoviolin"/>
    <property type="match status" value="1"/>
</dbReference>
<feature type="compositionally biased region" description="Acidic residues" evidence="19">
    <location>
        <begin position="575"/>
        <end position="584"/>
    </location>
</feature>
<evidence type="ECO:0000256" key="17">
    <source>
        <dbReference type="ARBA" id="ARBA00080284"/>
    </source>
</evidence>
<keyword evidence="8" id="KW-0479">Metal-binding</keyword>
<comment type="similarity">
    <text evidence="4">Belongs to the HRD1 family.</text>
</comment>
<evidence type="ECO:0000256" key="2">
    <source>
        <dbReference type="ARBA" id="ARBA00004477"/>
    </source>
</evidence>
<keyword evidence="13 20" id="KW-1133">Transmembrane helix</keyword>
<dbReference type="UniPathway" id="UPA00143"/>
<dbReference type="Proteomes" id="UP000291022">
    <property type="component" value="Unassembled WGS sequence"/>
</dbReference>
<dbReference type="GO" id="GO:0050821">
    <property type="term" value="P:protein stabilization"/>
    <property type="evidence" value="ECO:0007669"/>
    <property type="project" value="UniProtKB-ARBA"/>
</dbReference>
<evidence type="ECO:0000256" key="1">
    <source>
        <dbReference type="ARBA" id="ARBA00000900"/>
    </source>
</evidence>
<dbReference type="InterPro" id="IPR013083">
    <property type="entry name" value="Znf_RING/FYVE/PHD"/>
</dbReference>
<feature type="compositionally biased region" description="Low complexity" evidence="19">
    <location>
        <begin position="500"/>
        <end position="531"/>
    </location>
</feature>
<dbReference type="AlphaFoldDB" id="A0A452RB09"/>
<keyword evidence="14 20" id="KW-0472">Membrane</keyword>
<keyword evidence="7 20" id="KW-0812">Transmembrane</keyword>
<dbReference type="InterPro" id="IPR050731">
    <property type="entry name" value="HRD1_E3_ubiq-ligases"/>
</dbReference>
<dbReference type="GO" id="GO:0044322">
    <property type="term" value="C:endoplasmic reticulum quality control compartment"/>
    <property type="evidence" value="ECO:0007669"/>
    <property type="project" value="UniProtKB-ARBA"/>
</dbReference>
<keyword evidence="23" id="KW-1185">Reference proteome</keyword>
<evidence type="ECO:0000256" key="15">
    <source>
        <dbReference type="ARBA" id="ARBA00072830"/>
    </source>
</evidence>
<evidence type="ECO:0000256" key="12">
    <source>
        <dbReference type="ARBA" id="ARBA00022833"/>
    </source>
</evidence>
<evidence type="ECO:0000256" key="4">
    <source>
        <dbReference type="ARBA" id="ARBA00010089"/>
    </source>
</evidence>
<feature type="compositionally biased region" description="Low complexity" evidence="19">
    <location>
        <begin position="394"/>
        <end position="412"/>
    </location>
</feature>
<evidence type="ECO:0000256" key="8">
    <source>
        <dbReference type="ARBA" id="ARBA00022723"/>
    </source>
</evidence>
<evidence type="ECO:0000256" key="7">
    <source>
        <dbReference type="ARBA" id="ARBA00022692"/>
    </source>
</evidence>
<dbReference type="SUPFAM" id="SSF57850">
    <property type="entry name" value="RING/U-box"/>
    <property type="match status" value="1"/>
</dbReference>
<dbReference type="InterPro" id="IPR057992">
    <property type="entry name" value="TPR_SYVN1_N"/>
</dbReference>
<feature type="region of interest" description="Disordered" evidence="19">
    <location>
        <begin position="390"/>
        <end position="412"/>
    </location>
</feature>
<dbReference type="GeneTree" id="ENSGT00940000157743"/>
<dbReference type="InterPro" id="IPR058051">
    <property type="entry name" value="Znf_RING_synoviolin"/>
</dbReference>
<evidence type="ECO:0000256" key="16">
    <source>
        <dbReference type="ARBA" id="ARBA00078546"/>
    </source>
</evidence>
<dbReference type="Pfam" id="PF25563">
    <property type="entry name" value="TPR_SYVN1_N"/>
    <property type="match status" value="1"/>
</dbReference>
<evidence type="ECO:0000256" key="18">
    <source>
        <dbReference type="PROSITE-ProRule" id="PRU00175"/>
    </source>
</evidence>
<evidence type="ECO:0000313" key="22">
    <source>
        <dbReference type="Ensembl" id="ENSUAMP00000015825.1"/>
    </source>
</evidence>
<evidence type="ECO:0000256" key="5">
    <source>
        <dbReference type="ARBA" id="ARBA00012483"/>
    </source>
</evidence>
<feature type="domain" description="RING-type" evidence="21">
    <location>
        <begin position="285"/>
        <end position="324"/>
    </location>
</feature>
<evidence type="ECO:0000256" key="13">
    <source>
        <dbReference type="ARBA" id="ARBA00022989"/>
    </source>
</evidence>
<reference evidence="22" key="2">
    <citation type="submission" date="2025-08" db="UniProtKB">
        <authorList>
            <consortium name="Ensembl"/>
        </authorList>
    </citation>
    <scope>IDENTIFICATION</scope>
</reference>
<dbReference type="GO" id="GO:0043161">
    <property type="term" value="P:proteasome-mediated ubiquitin-dependent protein catabolic process"/>
    <property type="evidence" value="ECO:0007669"/>
    <property type="project" value="TreeGrafter"/>
</dbReference>